<reference evidence="3" key="2">
    <citation type="submission" date="2020-05" db="EMBL/GenBank/DDBJ databases">
        <authorList>
            <person name="Kim H.-S."/>
            <person name="Proctor R.H."/>
            <person name="Brown D.W."/>
        </authorList>
    </citation>
    <scope>NUCLEOTIDE SEQUENCE</scope>
    <source>
        <strain evidence="3">NRRL 22465</strain>
    </source>
</reference>
<keyword evidence="1" id="KW-0812">Transmembrane</keyword>
<reference evidence="3" key="1">
    <citation type="journal article" date="2020" name="BMC Genomics">
        <title>Correction to: Identification and distribution of gene clusters required for synthesis of sphingolipid metabolism inhibitors in diverse species of the filamentous fungus Fusarium.</title>
        <authorList>
            <person name="Kim H.S."/>
            <person name="Lohmar J.M."/>
            <person name="Busman M."/>
            <person name="Brown D.W."/>
            <person name="Naumann T.A."/>
            <person name="Divon H.H."/>
            <person name="Lysoe E."/>
            <person name="Uhlig S."/>
            <person name="Proctor R.H."/>
        </authorList>
    </citation>
    <scope>NUCLEOTIDE SEQUENCE</scope>
    <source>
        <strain evidence="3">NRRL 22465</strain>
    </source>
</reference>
<keyword evidence="4" id="KW-1185">Reference proteome</keyword>
<evidence type="ECO:0000259" key="2">
    <source>
        <dbReference type="Pfam" id="PF24800"/>
    </source>
</evidence>
<dbReference type="EMBL" id="JABEYC010000034">
    <property type="protein sequence ID" value="KAF4984091.1"/>
    <property type="molecule type" value="Genomic_DNA"/>
</dbReference>
<feature type="domain" description="DUF7702" evidence="2">
    <location>
        <begin position="2"/>
        <end position="168"/>
    </location>
</feature>
<feature type="transmembrane region" description="Helical" evidence="1">
    <location>
        <begin position="6"/>
        <end position="25"/>
    </location>
</feature>
<sequence length="241" mass="26354">MTDSISAAKLAIYIIFAQPALYCLFKHGKPGFVGWFYVQLFCVLRIATGGMGLHGSKTSAVSLVLNSVGLSPLLLAASGVLHEARRATDHRLNRKLDIILEVQYHVLMAAAMAIMVTAVIKLQQGDSTPTMKILLRVGSALIALAWLLLVLWALWSLAKVRGSQRGRRIHSMPGGNLRILHYTVQRTASSPRHCLPPTPNLEPNIRLPYFSSGRGMPQCGAGDVGHRHIAVCWHQNPLIEA</sequence>
<dbReference type="PANTHER" id="PTHR42109">
    <property type="entry name" value="UNPLACED GENOMIC SCAFFOLD UM_SCAF_CONTIG_1.265, WHOLE GENOME SHOTGUN SEQUENCE"/>
    <property type="match status" value="1"/>
</dbReference>
<name>A0A8H4UUZ9_9HYPO</name>
<accession>A0A8H4UUZ9</accession>
<feature type="transmembrane region" description="Helical" evidence="1">
    <location>
        <begin position="133"/>
        <end position="158"/>
    </location>
</feature>
<dbReference type="OrthoDB" id="2560628at2759"/>
<organism evidence="3 4">
    <name type="scientific">Fusarium zealandicum</name>
    <dbReference type="NCBI Taxonomy" id="1053134"/>
    <lineage>
        <taxon>Eukaryota</taxon>
        <taxon>Fungi</taxon>
        <taxon>Dikarya</taxon>
        <taxon>Ascomycota</taxon>
        <taxon>Pezizomycotina</taxon>
        <taxon>Sordariomycetes</taxon>
        <taxon>Hypocreomycetidae</taxon>
        <taxon>Hypocreales</taxon>
        <taxon>Nectriaceae</taxon>
        <taxon>Fusarium</taxon>
        <taxon>Fusarium staphyleae species complex</taxon>
    </lineage>
</organism>
<dbReference type="Proteomes" id="UP000635477">
    <property type="component" value="Unassembled WGS sequence"/>
</dbReference>
<protein>
    <recommendedName>
        <fullName evidence="2">DUF7702 domain-containing protein</fullName>
    </recommendedName>
</protein>
<dbReference type="Pfam" id="PF24800">
    <property type="entry name" value="DUF7702"/>
    <property type="match status" value="1"/>
</dbReference>
<feature type="transmembrane region" description="Helical" evidence="1">
    <location>
        <begin position="59"/>
        <end position="81"/>
    </location>
</feature>
<comment type="caution">
    <text evidence="3">The sequence shown here is derived from an EMBL/GenBank/DDBJ whole genome shotgun (WGS) entry which is preliminary data.</text>
</comment>
<dbReference type="InterPro" id="IPR056119">
    <property type="entry name" value="DUF7702"/>
</dbReference>
<feature type="transmembrane region" description="Helical" evidence="1">
    <location>
        <begin position="32"/>
        <end position="53"/>
    </location>
</feature>
<gene>
    <name evidence="3" type="ORF">FZEAL_630</name>
</gene>
<dbReference type="AlphaFoldDB" id="A0A8H4UUZ9"/>
<evidence type="ECO:0000313" key="3">
    <source>
        <dbReference type="EMBL" id="KAF4984091.1"/>
    </source>
</evidence>
<evidence type="ECO:0000256" key="1">
    <source>
        <dbReference type="SAM" id="Phobius"/>
    </source>
</evidence>
<keyword evidence="1" id="KW-0472">Membrane</keyword>
<feature type="transmembrane region" description="Helical" evidence="1">
    <location>
        <begin position="102"/>
        <end position="121"/>
    </location>
</feature>
<evidence type="ECO:0000313" key="4">
    <source>
        <dbReference type="Proteomes" id="UP000635477"/>
    </source>
</evidence>
<keyword evidence="1" id="KW-1133">Transmembrane helix</keyword>
<proteinExistence type="predicted"/>
<dbReference type="PANTHER" id="PTHR42109:SF3">
    <property type="entry name" value="INTEGRAL MEMBRANE PROTEIN (AFU_ORTHOLOGUE AFUA_5G00100)"/>
    <property type="match status" value="1"/>
</dbReference>